<evidence type="ECO:0000256" key="1">
    <source>
        <dbReference type="ARBA" id="ARBA00023054"/>
    </source>
</evidence>
<accession>A0A1S3SPK4</accession>
<gene>
    <name evidence="6" type="primary">ccdc197</name>
</gene>
<dbReference type="OrthoDB" id="2134857at2759"/>
<sequence length="377" mass="44321">METLPCINKGDPRLKLKVENRMKNIFVTQFEETRQEDENVNHIPVITETASRVLETGVNTLQRTLVLKKQVEVDEVDRQLAQKRQEFKGRMQALAQRKAELELKQQATKDRAKKFEKFVEDNEVKRRRALKKYQAARKQNDLKQNEKEEFTEQLEKLQARQQYLKDRVTKYKMYEDYMMKMLDFLPENYLEYGADSLVMPIIRRHETLSLTHQDLVERLGQLVEELEQGQRSLDSLKQEHNTNKLMMNRELSELQTQWDRAKEKNNQTEMKLMMHQGQSRDQVEEVGCLLIAVKNLAEQCYLQHYGPLEEIDMLTMMDMVKEYILERSDIEMRATRLIDSGTTLTSATEHRGSLKNINSKTQLKSPSKTSGRSGLSS</sequence>
<evidence type="ECO:0000313" key="5">
    <source>
        <dbReference type="Proteomes" id="UP001652741"/>
    </source>
</evidence>
<dbReference type="Pfam" id="PF13863">
    <property type="entry name" value="DUF4200"/>
    <property type="match status" value="1"/>
</dbReference>
<name>A0A1S3SPK4_SALSA</name>
<dbReference type="RefSeq" id="XP_014066268.1">
    <property type="nucleotide sequence ID" value="XM_014210793.2"/>
</dbReference>
<evidence type="ECO:0000313" key="6">
    <source>
        <dbReference type="RefSeq" id="XP_014066268.1"/>
    </source>
</evidence>
<dbReference type="PANTHER" id="PTHR21683:SF18">
    <property type="entry name" value="COILED-COIL DOMAIN-CONTAINING PROTEIN 42 HOMOLOG"/>
    <property type="match status" value="1"/>
</dbReference>
<dbReference type="Proteomes" id="UP001652741">
    <property type="component" value="Chromosome ssa09"/>
</dbReference>
<dbReference type="InterPro" id="IPR025252">
    <property type="entry name" value="DUF4200"/>
</dbReference>
<dbReference type="KEGG" id="sasa:106611005"/>
<proteinExistence type="predicted"/>
<feature type="coiled-coil region" evidence="2">
    <location>
        <begin position="66"/>
        <end position="167"/>
    </location>
</feature>
<feature type="compositionally biased region" description="Polar residues" evidence="3">
    <location>
        <begin position="355"/>
        <end position="377"/>
    </location>
</feature>
<organism evidence="5 6">
    <name type="scientific">Salmo salar</name>
    <name type="common">Atlantic salmon</name>
    <dbReference type="NCBI Taxonomy" id="8030"/>
    <lineage>
        <taxon>Eukaryota</taxon>
        <taxon>Metazoa</taxon>
        <taxon>Chordata</taxon>
        <taxon>Craniata</taxon>
        <taxon>Vertebrata</taxon>
        <taxon>Euteleostomi</taxon>
        <taxon>Actinopterygii</taxon>
        <taxon>Neopterygii</taxon>
        <taxon>Teleostei</taxon>
        <taxon>Protacanthopterygii</taxon>
        <taxon>Salmoniformes</taxon>
        <taxon>Salmonidae</taxon>
        <taxon>Salmoninae</taxon>
        <taxon>Salmo</taxon>
    </lineage>
</organism>
<dbReference type="AlphaFoldDB" id="A0A1S3SPK4"/>
<feature type="coiled-coil region" evidence="2">
    <location>
        <begin position="219"/>
        <end position="271"/>
    </location>
</feature>
<dbReference type="GO" id="GO:0005856">
    <property type="term" value="C:cytoskeleton"/>
    <property type="evidence" value="ECO:0007669"/>
    <property type="project" value="UniProtKB-ARBA"/>
</dbReference>
<keyword evidence="1 2" id="KW-0175">Coiled coil</keyword>
<evidence type="ECO:0000256" key="2">
    <source>
        <dbReference type="SAM" id="Coils"/>
    </source>
</evidence>
<protein>
    <submittedName>
        <fullName evidence="6">Uncharacterized protein CCDC197</fullName>
    </submittedName>
</protein>
<feature type="domain" description="DUF4200" evidence="4">
    <location>
        <begin position="67"/>
        <end position="182"/>
    </location>
</feature>
<dbReference type="PANTHER" id="PTHR21683">
    <property type="entry name" value="COILED-COIL DOMAIN-CONTAINING PROTEIN 42 LIKE-2-LIKE-RELATED"/>
    <property type="match status" value="1"/>
</dbReference>
<keyword evidence="5" id="KW-1185">Reference proteome</keyword>
<reference evidence="6" key="1">
    <citation type="submission" date="2025-08" db="UniProtKB">
        <authorList>
            <consortium name="RefSeq"/>
        </authorList>
    </citation>
    <scope>IDENTIFICATION</scope>
</reference>
<dbReference type="InterPro" id="IPR051147">
    <property type="entry name" value="CFAP_domain-containing"/>
</dbReference>
<evidence type="ECO:0000256" key="3">
    <source>
        <dbReference type="SAM" id="MobiDB-lite"/>
    </source>
</evidence>
<evidence type="ECO:0000259" key="4">
    <source>
        <dbReference type="Pfam" id="PF13863"/>
    </source>
</evidence>
<feature type="region of interest" description="Disordered" evidence="3">
    <location>
        <begin position="346"/>
        <end position="377"/>
    </location>
</feature>